<name>G4Z3U8_PHYSP</name>
<dbReference type="GeneID" id="20639098"/>
<dbReference type="RefSeq" id="XP_009523524.1">
    <property type="nucleotide sequence ID" value="XM_009525229.1"/>
</dbReference>
<feature type="signal peptide" evidence="1">
    <location>
        <begin position="1"/>
        <end position="23"/>
    </location>
</feature>
<evidence type="ECO:0000313" key="2">
    <source>
        <dbReference type="EMBL" id="EGZ20807.1"/>
    </source>
</evidence>
<dbReference type="InParanoid" id="G4Z3U8"/>
<gene>
    <name evidence="2" type="ORF">PHYSODRAFT_259630</name>
</gene>
<evidence type="ECO:0000256" key="1">
    <source>
        <dbReference type="SAM" id="SignalP"/>
    </source>
</evidence>
<proteinExistence type="predicted"/>
<feature type="chain" id="PRO_5003472109" evidence="1">
    <location>
        <begin position="24"/>
        <end position="312"/>
    </location>
</feature>
<dbReference type="EMBL" id="JH159153">
    <property type="protein sequence ID" value="EGZ20807.1"/>
    <property type="molecule type" value="Genomic_DNA"/>
</dbReference>
<keyword evidence="1" id="KW-0732">Signal</keyword>
<evidence type="ECO:0000313" key="3">
    <source>
        <dbReference type="Proteomes" id="UP000002640"/>
    </source>
</evidence>
<organism evidence="2 3">
    <name type="scientific">Phytophthora sojae (strain P6497)</name>
    <name type="common">Soybean stem and root rot agent</name>
    <name type="synonym">Phytophthora megasperma f. sp. glycines</name>
    <dbReference type="NCBI Taxonomy" id="1094619"/>
    <lineage>
        <taxon>Eukaryota</taxon>
        <taxon>Sar</taxon>
        <taxon>Stramenopiles</taxon>
        <taxon>Oomycota</taxon>
        <taxon>Peronosporomycetes</taxon>
        <taxon>Peronosporales</taxon>
        <taxon>Peronosporaceae</taxon>
        <taxon>Phytophthora</taxon>
    </lineage>
</organism>
<dbReference type="Proteomes" id="UP000002640">
    <property type="component" value="Unassembled WGS sequence"/>
</dbReference>
<reference evidence="2 3" key="1">
    <citation type="journal article" date="2006" name="Science">
        <title>Phytophthora genome sequences uncover evolutionary origins and mechanisms of pathogenesis.</title>
        <authorList>
            <person name="Tyler B.M."/>
            <person name="Tripathy S."/>
            <person name="Zhang X."/>
            <person name="Dehal P."/>
            <person name="Jiang R.H."/>
            <person name="Aerts A."/>
            <person name="Arredondo F.D."/>
            <person name="Baxter L."/>
            <person name="Bensasson D."/>
            <person name="Beynon J.L."/>
            <person name="Chapman J."/>
            <person name="Damasceno C.M."/>
            <person name="Dorrance A.E."/>
            <person name="Dou D."/>
            <person name="Dickerman A.W."/>
            <person name="Dubchak I.L."/>
            <person name="Garbelotto M."/>
            <person name="Gijzen M."/>
            <person name="Gordon S.G."/>
            <person name="Govers F."/>
            <person name="Grunwald N.J."/>
            <person name="Huang W."/>
            <person name="Ivors K.L."/>
            <person name="Jones R.W."/>
            <person name="Kamoun S."/>
            <person name="Krampis K."/>
            <person name="Lamour K.H."/>
            <person name="Lee M.K."/>
            <person name="McDonald W.H."/>
            <person name="Medina M."/>
            <person name="Meijer H.J."/>
            <person name="Nordberg E.K."/>
            <person name="Maclean D.J."/>
            <person name="Ospina-Giraldo M.D."/>
            <person name="Morris P.F."/>
            <person name="Phuntumart V."/>
            <person name="Putnam N.H."/>
            <person name="Rash S."/>
            <person name="Rose J.K."/>
            <person name="Sakihama Y."/>
            <person name="Salamov A.A."/>
            <person name="Savidor A."/>
            <person name="Scheuring C.F."/>
            <person name="Smith B.M."/>
            <person name="Sobral B.W."/>
            <person name="Terry A."/>
            <person name="Torto-Alalibo T.A."/>
            <person name="Win J."/>
            <person name="Xu Z."/>
            <person name="Zhang H."/>
            <person name="Grigoriev I.V."/>
            <person name="Rokhsar D.S."/>
            <person name="Boore J.L."/>
        </authorList>
    </citation>
    <scope>NUCLEOTIDE SEQUENCE [LARGE SCALE GENOMIC DNA]</scope>
    <source>
        <strain evidence="2 3">P6497</strain>
    </source>
</reference>
<dbReference type="AlphaFoldDB" id="G4Z3U8"/>
<dbReference type="KEGG" id="psoj:PHYSODRAFT_259630"/>
<protein>
    <submittedName>
        <fullName evidence="2">Uncharacterized protein</fullName>
    </submittedName>
</protein>
<keyword evidence="3" id="KW-1185">Reference proteome</keyword>
<accession>G4Z3U8</accession>
<sequence length="312" mass="33159">MKVLHRIPCVGALLAVAFISTAASLEDSPELQYEEIPDYRQVYVPDFDTQDVPAATSNGTEELFGLGCLFGKKMWCKGERVCLDPIGLLECAVDVISPIKLDDIVSNMEKAVKDFANDPISTIIDFAEESINDAIHDVMNCYTGLAKKQPTCKQMSTFQSCINAGLDVLSVVTPAAKGVTLARVNKFKKGVTRIQKVADSTITQCALGCPGKVCSPPEGTRTYTPPAGCVCRQLEFELDGHSGTTPAVCSESILTTDAAVKVQFKYVGCYVGIDGNSGGYAGCGAAVASSVFSNGGMFVRCNDQYGEVGKLG</sequence>